<proteinExistence type="predicted"/>
<sequence>MAAKSNTEKLTPSDDGTSQRKTISPYDITSLDNPGILITQVQLKGENYDEWSRSLRTALRARKKFGFVDGTIMRPSENSADLEDWWTINSLLVSWIRNTIEPTLRSTISHVEIAQDLWNDIRERFSLVNGPRIQQLKSDIAECKQKGMSIVNYYGKLKQLWDELANYEQLPTCKCGRCTCDLGTVLEKRREEERVHTFLMGLDDTLYGTVRSNILAQDPLPNLNKVYSILIQEERVKTISRGKDERGEVMAFTVRNRGDGKDKDVVCSHCKRTGHEIDSCFALIGYPEWWGDRPRNEGKNGGRGRGQQMSQQRTGKGAGRGRGSVRANAAQTVGGGSSSMTVPEGDGTGSFGLNNEQWEALLQLLNNQKTSTTEKMTGKSVSWIIDTGASNHMTGNLNDLYDLREIPQCPVGLPDGSHTVAIKEGSITLDGDFFLKNVLYVPGLTCSLISVSQLIDHSNCIVQFTNNICVMQDRTSRMLIGAGERRDGLYYFKGIPRIQALKVDKVGYLDLWHQRLGHPSMKVTKLVPVVGSSKNNSLNRCCDVCQRAKQTREKFPLSDFRASDVFELIHCDLWGPYRTVSSCGASYFLTIVDDYSRGVWIYLLVDKKEVSETMKLFFSMAERQFNKQVKIVRSDNGTEFTCMKNYFLENGVVLQTSCTGTPQQNGRVERKHQHILNVARALRFQGCLPVDFWGECVLTAGYLINRTPSSVLNGKTPYSVLYGREPTYDHLRVFGSLCYAHKQGRSGDKFASRSRRCIFVGYPYGKKGWRLYDLETNEFFVSRDVIFFETEFPFASSPRDIPKPLSSVEAVAVDFQEVDGLVARGGHVDDVSEQEHEQAPEQEQQEQGVQADDGALLLGRGYRQKQTSVLLRDYVTHTVQKLSPSLQTLTPRHSSGAAASNSSASCSDLIAFHLLCFLDLSFHETITDRMLSQLVMIAILMRDFLVIPANTTVAPEKASLSSSSSSESRESNGPGGMDNSDETMATVAQFVEQLHANMSLPQERESIMASLLGLARSRKDGRIIIGSHSQAMPLFISILRNGTPVSKLNVAATLSALCKEEDLRVKVLLGGCVPPLLSLLKSGASDARKAAAEAIFEVSSGGLSADHVGMKIFDTEGVVPTLWEQLNPKIKQDNVVQGFVTGALRNLCGDQDDYWQATLEAGGVEIIIGLLSSENEVTQSNAASLLARLMLAFGDSIPKVIDAGAVEALIRLLARENNISVRASAADALESISSKSARAKKAVVEANGIPVLIGAVVAPSKECLRGGSGQALSGHAIRVLANICGGMSALILYLGELCQSPRLLTPVADVIGALAYSLMVFEHASSTEEPFDVKRIEGTLLMLLKPRDNKTIRDHILEALASLYGNTHLLRWVDHAEAKRVLIGLITMASVDVQGHLIHSLTSLCSDSVSIWKALGMREGIQLLISLLGLSGEQHQEYAVALLAILTDQAEDSKWAITAAGGIPPLVQLLETGSHKAKEDAAHVLWNLCCHSEDIRACVESAGAVPALLWLLKSSGPKGQKASSMALTKLIRFADSATVNHLLALLLGEAPSSKAHVITVLGHVLTIASYRDLVQKGAPANRGLKSLVQVLNSSNEETQEYAASILADIFSTRQDICEILATDEIIHPCMKLLTSKTQVIATQSARALGALSRPTKDKATNKLSYIAEGDVKPLIKLAKTSSVDTAETAVSALANLLSDPLIAREALAEDIVSSLMRVLGEGSVDGKKNASRALHQLLNHFPLGDVLTEDAQCHFTVHALAESLAAMDLEGSDTSDALEVLALLAGTNQSANMTFSPWSSLAKVPSSLEPLIRCLADGLPSAQEKAIEILSKLCVDQPIVLSDLLVGKSRCIVSLADRIMNSSSLEVRVGGAALLVCVAKEHKQQSMEALDKSGFLKPLIYSLVDMMKKCTNASTLETETDRVGRGFNSYLREGDEFEASDPANFLGGTVLLWLLLVISSLDKKNKLFVMEAGGIEVLYDKLASHVTKPQSESEDTEGIWISALLLAILFQDETVVLSPVTMRIIPSLAFLLRSDEVIDRYFAAQAMASLVCSGTKEIHVAVANSGAVGGLTTLIGHVESDISNLIALSTEFSLARHPDQVVLEYLFEIDDIRVGATARKVIPLLVDLLRPMPDRPGAPPIAVRLLTQIAEGNDANKLTMAEAGALDALTRYLSLGPQDSIETSITELLRILFSNSELVHHEASLSSLNQLIAVLRLGSRSSRFSAARGLQELFNAENIRDTEMARQAIQPLVDMLNAGSEREQYAAIVALIKLTSENASKASSLTDVEVSPLDTMYKILSSTSSLELKTNAARLCYVLFGNPKIRSMPIASEFIQPFISLMESDAGNAVESGVRAFERLLDDEQHAELASAHDIIGRLVGLVSASNHLLTEAIISALIKLGKDRPHCKLDMVNAGIIDNALEMLPVVSGSLCSSILALFRILTNNSSIAKSTTAATMVEPLFLVLSRLDLTMWGQQSALQALVNILEKPQSLATLKLTPSQVIEPLISFLESPSQAIQQLGTELLSHLLAQEHFQQDITTKNAVVPLVQLAGIGILSLQQTAVKSLESISMSWPKAVADAGGIFELSKVIIQDEPQPPHALWESTVLVLSNVLRSNAEYYFKVPLVVLVRMLHSTLESSVTVALSALLVQERSDPSTAELMAEAGAIGALLELLRSHQCEEASGRLLEALFNNVRVREMKVSKYAIAPLSQYLLDPQTRSQSGRLLAALALGDLFQHEVLARASDAVSACRALVSLLEDQPTEEMKIVAICALQNLVMHSRTNRRAVAEAGGILVIQELLLSPNSEVAGQAALLIKFLFSNHTLQEYVSNELIRSLTAALEKELWSTASINEEVLRTINVIFMNFSKLHISEAATLCIPHLVGALKAGSEAAQESVLDTLCLLKHSWSTMPIDIAKAQAMIAAEAIPILQLLMRTCPPSFHERADSLLHCLPGCLTVIIKRGNNLKQAMGSTNAFCRLTIGNGPPRQTKVVSHSTCPEWKEGFTWAFDVPPKGQKLYIICKSKNTFGKTTLGRVTIQIDKVVTEGLYSGFFSLNHDGNKDGSSRTLEIEILWSNRTSDGI</sequence>
<dbReference type="EMBL" id="CM056812">
    <property type="protein sequence ID" value="KAJ8618764.1"/>
    <property type="molecule type" value="Genomic_DNA"/>
</dbReference>
<reference evidence="1 2" key="1">
    <citation type="journal article" date="2022" name="Hortic Res">
        <title>A haplotype resolved chromosomal level avocado genome allows analysis of novel avocado genes.</title>
        <authorList>
            <person name="Nath O."/>
            <person name="Fletcher S.J."/>
            <person name="Hayward A."/>
            <person name="Shaw L.M."/>
            <person name="Masouleh A.K."/>
            <person name="Furtado A."/>
            <person name="Henry R.J."/>
            <person name="Mitter N."/>
        </authorList>
    </citation>
    <scope>NUCLEOTIDE SEQUENCE [LARGE SCALE GENOMIC DNA]</scope>
    <source>
        <strain evidence="2">cv. Hass</strain>
    </source>
</reference>
<protein>
    <submittedName>
        <fullName evidence="1">Uncharacterized protein</fullName>
    </submittedName>
</protein>
<evidence type="ECO:0000313" key="2">
    <source>
        <dbReference type="Proteomes" id="UP001234297"/>
    </source>
</evidence>
<name>A0ACC2KCS9_PERAE</name>
<dbReference type="Proteomes" id="UP001234297">
    <property type="component" value="Chromosome 4"/>
</dbReference>
<comment type="caution">
    <text evidence="1">The sequence shown here is derived from an EMBL/GenBank/DDBJ whole genome shotgun (WGS) entry which is preliminary data.</text>
</comment>
<accession>A0ACC2KCS9</accession>
<evidence type="ECO:0000313" key="1">
    <source>
        <dbReference type="EMBL" id="KAJ8618764.1"/>
    </source>
</evidence>
<gene>
    <name evidence="1" type="ORF">MRB53_014950</name>
</gene>
<keyword evidence="2" id="KW-1185">Reference proteome</keyword>
<organism evidence="1 2">
    <name type="scientific">Persea americana</name>
    <name type="common">Avocado</name>
    <dbReference type="NCBI Taxonomy" id="3435"/>
    <lineage>
        <taxon>Eukaryota</taxon>
        <taxon>Viridiplantae</taxon>
        <taxon>Streptophyta</taxon>
        <taxon>Embryophyta</taxon>
        <taxon>Tracheophyta</taxon>
        <taxon>Spermatophyta</taxon>
        <taxon>Magnoliopsida</taxon>
        <taxon>Magnoliidae</taxon>
        <taxon>Laurales</taxon>
        <taxon>Lauraceae</taxon>
        <taxon>Persea</taxon>
    </lineage>
</organism>